<organism evidence="1 2">
    <name type="scientific">Durusdinium trenchii</name>
    <dbReference type="NCBI Taxonomy" id="1381693"/>
    <lineage>
        <taxon>Eukaryota</taxon>
        <taxon>Sar</taxon>
        <taxon>Alveolata</taxon>
        <taxon>Dinophyceae</taxon>
        <taxon>Suessiales</taxon>
        <taxon>Symbiodiniaceae</taxon>
        <taxon>Durusdinium</taxon>
    </lineage>
</organism>
<dbReference type="EMBL" id="CAXAMN010015291">
    <property type="protein sequence ID" value="CAK9045401.1"/>
    <property type="molecule type" value="Genomic_DNA"/>
</dbReference>
<reference evidence="1 2" key="1">
    <citation type="submission" date="2024-02" db="EMBL/GenBank/DDBJ databases">
        <authorList>
            <person name="Chen Y."/>
            <person name="Shah S."/>
            <person name="Dougan E. K."/>
            <person name="Thang M."/>
            <person name="Chan C."/>
        </authorList>
    </citation>
    <scope>NUCLEOTIDE SEQUENCE [LARGE SCALE GENOMIC DNA]</scope>
</reference>
<evidence type="ECO:0000313" key="1">
    <source>
        <dbReference type="EMBL" id="CAK9045401.1"/>
    </source>
</evidence>
<proteinExistence type="predicted"/>
<keyword evidence="2" id="KW-1185">Reference proteome</keyword>
<sequence length="101" mass="11321">MWEGTRQVVACMVKGCRASCQGQLGAAVLRCGYPCTPTLSPMDSQMAASRARLSARTFFLGRYFPFNSPWRFVVSCFKLLVTNHKKQRVPEKPGQANKNTF</sequence>
<evidence type="ECO:0000313" key="2">
    <source>
        <dbReference type="Proteomes" id="UP001642484"/>
    </source>
</evidence>
<accession>A0ABP0M1N1</accession>
<protein>
    <submittedName>
        <fullName evidence="1">Uncharacterized protein</fullName>
    </submittedName>
</protein>
<name>A0ABP0M1N1_9DINO</name>
<comment type="caution">
    <text evidence="1">The sequence shown here is derived from an EMBL/GenBank/DDBJ whole genome shotgun (WGS) entry which is preliminary data.</text>
</comment>
<dbReference type="Proteomes" id="UP001642484">
    <property type="component" value="Unassembled WGS sequence"/>
</dbReference>
<gene>
    <name evidence="1" type="ORF">CCMP2556_LOCUS23739</name>
</gene>